<feature type="compositionally biased region" description="Polar residues" evidence="1">
    <location>
        <begin position="81"/>
        <end position="93"/>
    </location>
</feature>
<sequence>MRPAPARQSAAGSRSDALRIARSPVRLRPGRPAGRHALYVDEIDDKANLARIPDDDRAALSTTPVVLPPVASLVPERSPSGRKTGTPAAQTEPTRAPTGRVRVASCWPPTDQCRHADNAVRHPK</sequence>
<gene>
    <name evidence="2" type="ORF">GCM10010423_41640</name>
</gene>
<evidence type="ECO:0000313" key="2">
    <source>
        <dbReference type="EMBL" id="GAA2539514.1"/>
    </source>
</evidence>
<organism evidence="2 3">
    <name type="scientific">Streptomyces levis</name>
    <dbReference type="NCBI Taxonomy" id="285566"/>
    <lineage>
        <taxon>Bacteria</taxon>
        <taxon>Bacillati</taxon>
        <taxon>Actinomycetota</taxon>
        <taxon>Actinomycetes</taxon>
        <taxon>Kitasatosporales</taxon>
        <taxon>Streptomycetaceae</taxon>
        <taxon>Streptomyces</taxon>
    </lineage>
</organism>
<reference evidence="2 3" key="1">
    <citation type="journal article" date="2019" name="Int. J. Syst. Evol. Microbiol.">
        <title>The Global Catalogue of Microorganisms (GCM) 10K type strain sequencing project: providing services to taxonomists for standard genome sequencing and annotation.</title>
        <authorList>
            <consortium name="The Broad Institute Genomics Platform"/>
            <consortium name="The Broad Institute Genome Sequencing Center for Infectious Disease"/>
            <person name="Wu L."/>
            <person name="Ma J."/>
        </authorList>
    </citation>
    <scope>NUCLEOTIDE SEQUENCE [LARGE SCALE GENOMIC DNA]</scope>
    <source>
        <strain evidence="2 3">JCM 6924</strain>
    </source>
</reference>
<name>A0ABN3NV59_9ACTN</name>
<feature type="region of interest" description="Disordered" evidence="1">
    <location>
        <begin position="1"/>
        <end position="32"/>
    </location>
</feature>
<keyword evidence="3" id="KW-1185">Reference proteome</keyword>
<evidence type="ECO:0000256" key="1">
    <source>
        <dbReference type="SAM" id="MobiDB-lite"/>
    </source>
</evidence>
<protein>
    <submittedName>
        <fullName evidence="2">Uncharacterized protein</fullName>
    </submittedName>
</protein>
<proteinExistence type="predicted"/>
<feature type="region of interest" description="Disordered" evidence="1">
    <location>
        <begin position="72"/>
        <end position="124"/>
    </location>
</feature>
<dbReference type="EMBL" id="BAAATM010000013">
    <property type="protein sequence ID" value="GAA2539514.1"/>
    <property type="molecule type" value="Genomic_DNA"/>
</dbReference>
<dbReference type="Proteomes" id="UP001501095">
    <property type="component" value="Unassembled WGS sequence"/>
</dbReference>
<comment type="caution">
    <text evidence="2">The sequence shown here is derived from an EMBL/GenBank/DDBJ whole genome shotgun (WGS) entry which is preliminary data.</text>
</comment>
<feature type="compositionally biased region" description="Basic and acidic residues" evidence="1">
    <location>
        <begin position="112"/>
        <end position="124"/>
    </location>
</feature>
<evidence type="ECO:0000313" key="3">
    <source>
        <dbReference type="Proteomes" id="UP001501095"/>
    </source>
</evidence>
<accession>A0ABN3NV59</accession>